<dbReference type="Proteomes" id="UP001237642">
    <property type="component" value="Unassembled WGS sequence"/>
</dbReference>
<evidence type="ECO:0000256" key="2">
    <source>
        <dbReference type="ARBA" id="ARBA00022475"/>
    </source>
</evidence>
<keyword evidence="7" id="KW-0812">Transmembrane</keyword>
<dbReference type="InterPro" id="IPR008978">
    <property type="entry name" value="HSP20-like_chaperone"/>
</dbReference>
<dbReference type="PANTHER" id="PTHR43670:SF34">
    <property type="entry name" value="HSP20-LIKE CHAPERONES SUPERFAMILY PROTEIN"/>
    <property type="match status" value="1"/>
</dbReference>
<feature type="compositionally biased region" description="Basic and acidic residues" evidence="6">
    <location>
        <begin position="146"/>
        <end position="162"/>
    </location>
</feature>
<feature type="region of interest" description="Disordered" evidence="6">
    <location>
        <begin position="146"/>
        <end position="170"/>
    </location>
</feature>
<evidence type="ECO:0000256" key="6">
    <source>
        <dbReference type="SAM" id="MobiDB-lite"/>
    </source>
</evidence>
<name>A0AAD8HQ55_9APIA</name>
<gene>
    <name evidence="9" type="ORF">POM88_037392</name>
</gene>
<dbReference type="PANTHER" id="PTHR43670">
    <property type="entry name" value="HEAT SHOCK PROTEIN 26"/>
    <property type="match status" value="1"/>
</dbReference>
<dbReference type="Gene3D" id="2.60.40.790">
    <property type="match status" value="1"/>
</dbReference>
<dbReference type="GO" id="GO:0034605">
    <property type="term" value="P:cellular response to heat"/>
    <property type="evidence" value="ECO:0007669"/>
    <property type="project" value="TreeGrafter"/>
</dbReference>
<dbReference type="Pfam" id="PF00011">
    <property type="entry name" value="HSP20"/>
    <property type="match status" value="1"/>
</dbReference>
<comment type="subcellular location">
    <subcellularLocation>
        <location evidence="1">Cell membrane</location>
        <topology evidence="1">Single-pass membrane protein</topology>
    </subcellularLocation>
</comment>
<keyword evidence="7" id="KW-1133">Transmembrane helix</keyword>
<dbReference type="AlphaFoldDB" id="A0AAD8HQ55"/>
<keyword evidence="3" id="KW-0611">Plant defense</keyword>
<protein>
    <submittedName>
        <fullName evidence="9">SHSP domain-containing protein</fullName>
    </submittedName>
</protein>
<evidence type="ECO:0000256" key="3">
    <source>
        <dbReference type="ARBA" id="ARBA00022821"/>
    </source>
</evidence>
<evidence type="ECO:0000259" key="8">
    <source>
        <dbReference type="PROSITE" id="PS01031"/>
    </source>
</evidence>
<evidence type="ECO:0000256" key="7">
    <source>
        <dbReference type="SAM" id="Phobius"/>
    </source>
</evidence>
<evidence type="ECO:0000313" key="10">
    <source>
        <dbReference type="Proteomes" id="UP001237642"/>
    </source>
</evidence>
<comment type="similarity">
    <text evidence="4 5">Belongs to the small heat shock protein (HSP20) family.</text>
</comment>
<evidence type="ECO:0000256" key="1">
    <source>
        <dbReference type="ARBA" id="ARBA00004162"/>
    </source>
</evidence>
<evidence type="ECO:0000256" key="4">
    <source>
        <dbReference type="PROSITE-ProRule" id="PRU00285"/>
    </source>
</evidence>
<dbReference type="CDD" id="cd06464">
    <property type="entry name" value="ACD_sHsps-like"/>
    <property type="match status" value="1"/>
</dbReference>
<reference evidence="9" key="2">
    <citation type="submission" date="2023-05" db="EMBL/GenBank/DDBJ databases">
        <authorList>
            <person name="Schelkunov M.I."/>
        </authorList>
    </citation>
    <scope>NUCLEOTIDE SEQUENCE</scope>
    <source>
        <strain evidence="9">Hsosn_3</strain>
        <tissue evidence="9">Leaf</tissue>
    </source>
</reference>
<comment type="caution">
    <text evidence="9">The sequence shown here is derived from an EMBL/GenBank/DDBJ whole genome shotgun (WGS) entry which is preliminary data.</text>
</comment>
<accession>A0AAD8HQ55</accession>
<organism evidence="9 10">
    <name type="scientific">Heracleum sosnowskyi</name>
    <dbReference type="NCBI Taxonomy" id="360622"/>
    <lineage>
        <taxon>Eukaryota</taxon>
        <taxon>Viridiplantae</taxon>
        <taxon>Streptophyta</taxon>
        <taxon>Embryophyta</taxon>
        <taxon>Tracheophyta</taxon>
        <taxon>Spermatophyta</taxon>
        <taxon>Magnoliopsida</taxon>
        <taxon>eudicotyledons</taxon>
        <taxon>Gunneridae</taxon>
        <taxon>Pentapetalae</taxon>
        <taxon>asterids</taxon>
        <taxon>campanulids</taxon>
        <taxon>Apiales</taxon>
        <taxon>Apiaceae</taxon>
        <taxon>Apioideae</taxon>
        <taxon>apioid superclade</taxon>
        <taxon>Tordylieae</taxon>
        <taxon>Tordyliinae</taxon>
        <taxon>Heracleum</taxon>
    </lineage>
</organism>
<dbReference type="GO" id="GO:0005886">
    <property type="term" value="C:plasma membrane"/>
    <property type="evidence" value="ECO:0007669"/>
    <property type="project" value="UniProtKB-SubCell"/>
</dbReference>
<dbReference type="EMBL" id="JAUIZM010000008">
    <property type="protein sequence ID" value="KAK1371300.1"/>
    <property type="molecule type" value="Genomic_DNA"/>
</dbReference>
<keyword evidence="10" id="KW-1185">Reference proteome</keyword>
<keyword evidence="2" id="KW-1003">Cell membrane</keyword>
<sequence length="274" mass="30588">MEFELGLKLTKCLDEFESTDLVISKDGAGPLFISRETETMFILTAHLRGYRREQVKIDINEDGNRIAICGERPVQETTMVGWQVYKKDVEMRGFRKAFKIPNGVILDEIKAGFNQDESMLTITMKKATKGIKGVKVEEVKEETMIRENSESLQVEADKDSSEKQASAEVADKIGARKEKSVIEEKVKLAEPSDPCSLNIHGNVASEESGFDEAALAELEDGKKLLDDQSTQTDAPKRPKKLLCTPVIAGSSLLVSIIVFVIHLIRTKDKQEKKK</sequence>
<feature type="domain" description="SHSP" evidence="8">
    <location>
        <begin position="22"/>
        <end position="142"/>
    </location>
</feature>
<dbReference type="GO" id="GO:0006952">
    <property type="term" value="P:defense response"/>
    <property type="evidence" value="ECO:0007669"/>
    <property type="project" value="UniProtKB-KW"/>
</dbReference>
<dbReference type="PROSITE" id="PS01031">
    <property type="entry name" value="SHSP"/>
    <property type="match status" value="1"/>
</dbReference>
<dbReference type="SUPFAM" id="SSF49764">
    <property type="entry name" value="HSP20-like chaperones"/>
    <property type="match status" value="1"/>
</dbReference>
<keyword evidence="7" id="KW-0472">Membrane</keyword>
<dbReference type="InterPro" id="IPR002068">
    <property type="entry name" value="A-crystallin/Hsp20_dom"/>
</dbReference>
<feature type="transmembrane region" description="Helical" evidence="7">
    <location>
        <begin position="246"/>
        <end position="264"/>
    </location>
</feature>
<evidence type="ECO:0000313" key="9">
    <source>
        <dbReference type="EMBL" id="KAK1371300.1"/>
    </source>
</evidence>
<reference evidence="9" key="1">
    <citation type="submission" date="2023-02" db="EMBL/GenBank/DDBJ databases">
        <title>Genome of toxic invasive species Heracleum sosnowskyi carries increased number of genes despite the absence of recent whole-genome duplications.</title>
        <authorList>
            <person name="Schelkunov M."/>
            <person name="Shtratnikova V."/>
            <person name="Makarenko M."/>
            <person name="Klepikova A."/>
            <person name="Omelchenko D."/>
            <person name="Novikova G."/>
            <person name="Obukhova E."/>
            <person name="Bogdanov V."/>
            <person name="Penin A."/>
            <person name="Logacheva M."/>
        </authorList>
    </citation>
    <scope>NUCLEOTIDE SEQUENCE</scope>
    <source>
        <strain evidence="9">Hsosn_3</strain>
        <tissue evidence="9">Leaf</tissue>
    </source>
</reference>
<evidence type="ECO:0000256" key="5">
    <source>
        <dbReference type="RuleBase" id="RU003616"/>
    </source>
</evidence>
<proteinExistence type="inferred from homology"/>